<reference evidence="1 2" key="1">
    <citation type="journal article" date="2016" name="Front. Microbiol.">
        <title>Genome and transcriptome sequences reveal the specific parasitism of the nematophagous Purpureocillium lilacinum 36-1.</title>
        <authorList>
            <person name="Xie J."/>
            <person name="Li S."/>
            <person name="Mo C."/>
            <person name="Xiao X."/>
            <person name="Peng D."/>
            <person name="Wang G."/>
            <person name="Xiao Y."/>
        </authorList>
    </citation>
    <scope>NUCLEOTIDE SEQUENCE [LARGE SCALE GENOMIC DNA]</scope>
    <source>
        <strain evidence="1 2">36-1</strain>
    </source>
</reference>
<evidence type="ECO:0000313" key="1">
    <source>
        <dbReference type="EMBL" id="PWI64714.1"/>
    </source>
</evidence>
<dbReference type="AlphaFoldDB" id="A0A2U3DR47"/>
<dbReference type="EMBL" id="LCWV01000047">
    <property type="protein sequence ID" value="PWI64714.1"/>
    <property type="molecule type" value="Genomic_DNA"/>
</dbReference>
<name>A0A2U3DR47_PURLI</name>
<proteinExistence type="predicted"/>
<organism evidence="1 2">
    <name type="scientific">Purpureocillium lilacinum</name>
    <name type="common">Paecilomyces lilacinus</name>
    <dbReference type="NCBI Taxonomy" id="33203"/>
    <lineage>
        <taxon>Eukaryota</taxon>
        <taxon>Fungi</taxon>
        <taxon>Dikarya</taxon>
        <taxon>Ascomycota</taxon>
        <taxon>Pezizomycotina</taxon>
        <taxon>Sordariomycetes</taxon>
        <taxon>Hypocreomycetidae</taxon>
        <taxon>Hypocreales</taxon>
        <taxon>Ophiocordycipitaceae</taxon>
        <taxon>Purpureocillium</taxon>
    </lineage>
</organism>
<sequence length="434" mass="48048">MFTMAIAQILQASSAQDTTEQDGSSTVIELLHCPENTALSDVPIPQQAGRCLCSAIEALNGGAADDAVDQVLHVSCDEARAFLDAQTLGRNTIMLTAITAGVPSKCVFQIQDDRIMFERDVSAWSCSSDIYLHVGSTGPFWLGTDGQYLVIRSFDCWTDVRPIVGSATDQHIRVGGHLLRLAEYHGLEIWDATRMTWISMLPHHGIKGFAPTRYPGVLVTHSGVTTLIWRLDNECAAEPLIGQYTIPPGDDEILSVREIGGILAIEIARRADWDGEEMPMFQRFEYRDLHGEAVELPFAPALRDHKYWATMDHCKGTRWCVFSDGTHVVGVDGKFTIFGREGQAQGSFELGSCHVDTYLDRFIIAVTHKELIILSQEAKVLLSRPREQPDVDFDCIVDIRGRVLLLYPDGGPPLETFSFLSRTCGEPSAEEFTT</sequence>
<accession>A0A2U3DR47</accession>
<comment type="caution">
    <text evidence="1">The sequence shown here is derived from an EMBL/GenBank/DDBJ whole genome shotgun (WGS) entry which is preliminary data.</text>
</comment>
<dbReference type="Proteomes" id="UP000245956">
    <property type="component" value="Unassembled WGS sequence"/>
</dbReference>
<evidence type="ECO:0000313" key="2">
    <source>
        <dbReference type="Proteomes" id="UP000245956"/>
    </source>
</evidence>
<gene>
    <name evidence="1" type="ORF">PCL_08640</name>
</gene>
<protein>
    <submittedName>
        <fullName evidence="1">Uncharacterized protein</fullName>
    </submittedName>
</protein>